<feature type="transmembrane region" description="Helical" evidence="5">
    <location>
        <begin position="524"/>
        <end position="545"/>
    </location>
</feature>
<evidence type="ECO:0000256" key="3">
    <source>
        <dbReference type="ARBA" id="ARBA00022840"/>
    </source>
</evidence>
<keyword evidence="5" id="KW-0472">Membrane</keyword>
<reference evidence="7 8" key="1">
    <citation type="submission" date="2018-10" db="EMBL/GenBank/DDBJ databases">
        <title>Kocuria tytonicola, new bacteria from the preen glands of American barn owls (Tyto furcata).</title>
        <authorList>
            <person name="Braun M.S."/>
            <person name="Wang E."/>
            <person name="Zimmermann S."/>
            <person name="Boutin S."/>
            <person name="Wagner H."/>
            <person name="Wink M."/>
        </authorList>
    </citation>
    <scope>NUCLEOTIDE SEQUENCE [LARGE SCALE GENOMIC DNA]</scope>
    <source>
        <strain evidence="7 8">473</strain>
    </source>
</reference>
<feature type="compositionally biased region" description="Low complexity" evidence="4">
    <location>
        <begin position="558"/>
        <end position="576"/>
    </location>
</feature>
<feature type="domain" description="Protein kinase" evidence="6">
    <location>
        <begin position="9"/>
        <end position="256"/>
    </location>
</feature>
<feature type="compositionally biased region" description="Polar residues" evidence="4">
    <location>
        <begin position="450"/>
        <end position="459"/>
    </location>
</feature>
<dbReference type="EMBL" id="RDEX01000001">
    <property type="protein sequence ID" value="RLY95070.1"/>
    <property type="molecule type" value="Genomic_DNA"/>
</dbReference>
<dbReference type="Gene3D" id="1.10.510.10">
    <property type="entry name" value="Transferase(Phosphotransferase) domain 1"/>
    <property type="match status" value="1"/>
</dbReference>
<feature type="compositionally biased region" description="Basic and acidic residues" evidence="4">
    <location>
        <begin position="436"/>
        <end position="447"/>
    </location>
</feature>
<protein>
    <submittedName>
        <fullName evidence="7">Serine/threonine protein kinase</fullName>
    </submittedName>
</protein>
<evidence type="ECO:0000313" key="8">
    <source>
        <dbReference type="Proteomes" id="UP000277871"/>
    </source>
</evidence>
<dbReference type="Proteomes" id="UP000277871">
    <property type="component" value="Unassembled WGS sequence"/>
</dbReference>
<feature type="compositionally biased region" description="Low complexity" evidence="4">
    <location>
        <begin position="351"/>
        <end position="364"/>
    </location>
</feature>
<keyword evidence="7" id="KW-0418">Kinase</keyword>
<evidence type="ECO:0000256" key="4">
    <source>
        <dbReference type="SAM" id="MobiDB-lite"/>
    </source>
</evidence>
<proteinExistence type="inferred from homology"/>
<feature type="region of interest" description="Disordered" evidence="4">
    <location>
        <begin position="558"/>
        <end position="604"/>
    </location>
</feature>
<evidence type="ECO:0000256" key="1">
    <source>
        <dbReference type="ARBA" id="ARBA00008874"/>
    </source>
</evidence>
<feature type="region of interest" description="Disordered" evidence="4">
    <location>
        <begin position="284"/>
        <end position="307"/>
    </location>
</feature>
<accession>A0A3L9L8C6</accession>
<dbReference type="GO" id="GO:0004674">
    <property type="term" value="F:protein serine/threonine kinase activity"/>
    <property type="evidence" value="ECO:0007669"/>
    <property type="project" value="UniProtKB-KW"/>
</dbReference>
<keyword evidence="7" id="KW-0808">Transferase</keyword>
<comment type="similarity">
    <text evidence="1">Belongs to the protein kinase superfamily. STE Ser/Thr protein kinase family. STE20 subfamily.</text>
</comment>
<dbReference type="InterPro" id="IPR011009">
    <property type="entry name" value="Kinase-like_dom_sf"/>
</dbReference>
<feature type="compositionally biased region" description="Low complexity" evidence="4">
    <location>
        <begin position="382"/>
        <end position="394"/>
    </location>
</feature>
<dbReference type="SUPFAM" id="SSF56112">
    <property type="entry name" value="Protein kinase-like (PK-like)"/>
    <property type="match status" value="1"/>
</dbReference>
<dbReference type="PROSITE" id="PS50011">
    <property type="entry name" value="PROTEIN_KINASE_DOM"/>
    <property type="match status" value="1"/>
</dbReference>
<dbReference type="RefSeq" id="WP_121864715.1">
    <property type="nucleotide sequence ID" value="NZ_RDEX01000001.1"/>
</dbReference>
<evidence type="ECO:0000256" key="5">
    <source>
        <dbReference type="SAM" id="Phobius"/>
    </source>
</evidence>
<evidence type="ECO:0000256" key="2">
    <source>
        <dbReference type="ARBA" id="ARBA00022741"/>
    </source>
</evidence>
<keyword evidence="5" id="KW-0812">Transmembrane</keyword>
<organism evidence="7 8">
    <name type="scientific">Kocuria tytonicola</name>
    <dbReference type="NCBI Taxonomy" id="2055946"/>
    <lineage>
        <taxon>Bacteria</taxon>
        <taxon>Bacillati</taxon>
        <taxon>Actinomycetota</taxon>
        <taxon>Actinomycetes</taxon>
        <taxon>Micrococcales</taxon>
        <taxon>Micrococcaceae</taxon>
        <taxon>Kocuria</taxon>
    </lineage>
</organism>
<comment type="caution">
    <text evidence="7">The sequence shown here is derived from an EMBL/GenBank/DDBJ whole genome shotgun (WGS) entry which is preliminary data.</text>
</comment>
<evidence type="ECO:0000259" key="6">
    <source>
        <dbReference type="PROSITE" id="PS50011"/>
    </source>
</evidence>
<feature type="compositionally biased region" description="Low complexity" evidence="4">
    <location>
        <begin position="419"/>
        <end position="435"/>
    </location>
</feature>
<feature type="compositionally biased region" description="Gly residues" evidence="4">
    <location>
        <begin position="488"/>
        <end position="501"/>
    </location>
</feature>
<dbReference type="CDD" id="cd14014">
    <property type="entry name" value="STKc_PknB_like"/>
    <property type="match status" value="1"/>
</dbReference>
<evidence type="ECO:0000313" key="7">
    <source>
        <dbReference type="EMBL" id="RLY95070.1"/>
    </source>
</evidence>
<keyword evidence="5" id="KW-1133">Transmembrane helix</keyword>
<dbReference type="InterPro" id="IPR000719">
    <property type="entry name" value="Prot_kinase_dom"/>
</dbReference>
<dbReference type="SMART" id="SM00220">
    <property type="entry name" value="S_TKc"/>
    <property type="match status" value="1"/>
</dbReference>
<name>A0A3L9L8C6_9MICC</name>
<keyword evidence="3" id="KW-0067">ATP-binding</keyword>
<keyword evidence="2" id="KW-0547">Nucleotide-binding</keyword>
<gene>
    <name evidence="7" type="ORF">EAE32_08225</name>
</gene>
<keyword evidence="7" id="KW-0723">Serine/threonine-protein kinase</keyword>
<sequence length="604" mass="62867">MRDTIAGRFELLTPIAEGGSGAVWRAHDLRLGRECAAKVLRQRDSADLLRFVREQSVNLEHPYVVAPYGWAAEDEHVAIAMELVSGGTLEAALQDNGAVADWLAEELVCQLLEALRFVHTRGWVHRDVKPANVLLEPTGSQLPVARLADFGIAVRLHDARLTHTGTVVGTPGYLPHEAYAPGSPSRAMDLYAAGVTAVRMVLPEADLSGDPLGPDDVARLGLFEDSPALRSGVEGLLSRIPDERIDAADRLLGQLLAGAEARAGRSGETADGEPFEVFDVLEPTTERELSPVADAARLPSAGGGHDAPIAWHAVHRQAIPNPAQPAMAEQGQDPLRPFAPVTAPGPRVDPAAGGVSRVGSAALADPEELPGPGTRPAPARQDTPGTAAPATDATRSLEVGDSTERLDPSAVSLPDPPRTGRTATAPPDPSRSAPARVERQSHPEHPGEITTRQPPTTTAGPVDSPHPHRSSDEAIPPGERTVRISATGDGGTDGSVAGGTTDGATPGNGTTRRREPGRRGRARWPWWLAALALAALALVAGYVWLGPVLANWSGGVAPGGPESAAPSGPAPRATPSEDATTPAPEGTPVCTQLEDGTVSCVVTP</sequence>
<dbReference type="PANTHER" id="PTHR45832">
    <property type="entry name" value="SERINE/THREONINE-PROTEIN KINASE SAMKA-RELATED-RELATED"/>
    <property type="match status" value="1"/>
</dbReference>
<feature type="region of interest" description="Disordered" evidence="4">
    <location>
        <begin position="324"/>
        <end position="520"/>
    </location>
</feature>
<dbReference type="PANTHER" id="PTHR45832:SF22">
    <property type="entry name" value="SERINE_THREONINE-PROTEIN KINASE SAMKA-RELATED"/>
    <property type="match status" value="1"/>
</dbReference>
<dbReference type="InterPro" id="IPR051931">
    <property type="entry name" value="PAK3-like"/>
</dbReference>
<dbReference type="AlphaFoldDB" id="A0A3L9L8C6"/>
<keyword evidence="8" id="KW-1185">Reference proteome</keyword>
<dbReference type="GO" id="GO:0005524">
    <property type="term" value="F:ATP binding"/>
    <property type="evidence" value="ECO:0007669"/>
    <property type="project" value="UniProtKB-KW"/>
</dbReference>
<dbReference type="Pfam" id="PF00069">
    <property type="entry name" value="Pkinase"/>
    <property type="match status" value="1"/>
</dbReference>